<comment type="subcellular location">
    <subcellularLocation>
        <location evidence="7">Cell membrane</location>
        <topology evidence="7">Multi-pass membrane protein</topology>
    </subcellularLocation>
</comment>
<gene>
    <name evidence="7" type="primary">lgt</name>
    <name evidence="9" type="ordered locus">Snas_2513</name>
</gene>
<accession>D3Q620</accession>
<feature type="transmembrane region" description="Helical" evidence="7">
    <location>
        <begin position="100"/>
        <end position="123"/>
    </location>
</feature>
<dbReference type="STRING" id="446470.Snas_2513"/>
<evidence type="ECO:0000256" key="1">
    <source>
        <dbReference type="ARBA" id="ARBA00007150"/>
    </source>
</evidence>
<dbReference type="KEGG" id="sna:Snas_2513"/>
<keyword evidence="5 7" id="KW-1133">Transmembrane helix</keyword>
<feature type="binding site" evidence="7">
    <location>
        <position position="149"/>
    </location>
    <ligand>
        <name>a 1,2-diacyl-sn-glycero-3-phospho-(1'-sn-glycerol)</name>
        <dbReference type="ChEBI" id="CHEBI:64716"/>
    </ligand>
</feature>
<comment type="similarity">
    <text evidence="1 7">Belongs to the Lgt family.</text>
</comment>
<feature type="compositionally biased region" description="Basic and acidic residues" evidence="8">
    <location>
        <begin position="351"/>
        <end position="362"/>
    </location>
</feature>
<evidence type="ECO:0000313" key="10">
    <source>
        <dbReference type="Proteomes" id="UP000000844"/>
    </source>
</evidence>
<protein>
    <recommendedName>
        <fullName evidence="7">Phosphatidylglycerol--prolipoprotein diacylglyceryl transferase</fullName>
        <ecNumber evidence="7">2.5.1.145</ecNumber>
    </recommendedName>
</protein>
<keyword evidence="6 7" id="KW-0472">Membrane</keyword>
<dbReference type="EMBL" id="CP001778">
    <property type="protein sequence ID" value="ADD42195.1"/>
    <property type="molecule type" value="Genomic_DNA"/>
</dbReference>
<dbReference type="RefSeq" id="WP_013017766.1">
    <property type="nucleotide sequence ID" value="NC_013947.1"/>
</dbReference>
<dbReference type="AlphaFoldDB" id="D3Q620"/>
<keyword evidence="3 7" id="KW-0808">Transferase</keyword>
<evidence type="ECO:0000256" key="5">
    <source>
        <dbReference type="ARBA" id="ARBA00022989"/>
    </source>
</evidence>
<dbReference type="InterPro" id="IPR001640">
    <property type="entry name" value="Lgt"/>
</dbReference>
<dbReference type="HAMAP" id="MF_01147">
    <property type="entry name" value="Lgt"/>
    <property type="match status" value="1"/>
</dbReference>
<feature type="region of interest" description="Disordered" evidence="8">
    <location>
        <begin position="288"/>
        <end position="362"/>
    </location>
</feature>
<dbReference type="Proteomes" id="UP000000844">
    <property type="component" value="Chromosome"/>
</dbReference>
<reference evidence="9 10" key="1">
    <citation type="journal article" date="2009" name="Stand. Genomic Sci.">
        <title>Complete genome sequence of Stackebrandtia nassauensis type strain (LLR-40K-21).</title>
        <authorList>
            <person name="Munk C."/>
            <person name="Lapidus A."/>
            <person name="Copeland A."/>
            <person name="Jando M."/>
            <person name="Mayilraj S."/>
            <person name="Glavina Del Rio T."/>
            <person name="Nolan M."/>
            <person name="Chen F."/>
            <person name="Lucas S."/>
            <person name="Tice H."/>
            <person name="Cheng J.F."/>
            <person name="Han C."/>
            <person name="Detter J.C."/>
            <person name="Bruce D."/>
            <person name="Goodwin L."/>
            <person name="Chain P."/>
            <person name="Pitluck S."/>
            <person name="Goker M."/>
            <person name="Ovchinikova G."/>
            <person name="Pati A."/>
            <person name="Ivanova N."/>
            <person name="Mavromatis K."/>
            <person name="Chen A."/>
            <person name="Palaniappan K."/>
            <person name="Land M."/>
            <person name="Hauser L."/>
            <person name="Chang Y.J."/>
            <person name="Jeffries C.D."/>
            <person name="Bristow J."/>
            <person name="Eisen J.A."/>
            <person name="Markowitz V."/>
            <person name="Hugenholtz P."/>
            <person name="Kyrpides N.C."/>
            <person name="Klenk H.P."/>
        </authorList>
    </citation>
    <scope>NUCLEOTIDE SEQUENCE [LARGE SCALE GENOMIC DNA]</scope>
    <source>
        <strain evidence="10">DSM 44728 / CIP 108903 / NRRL B-16338 / NBRC 102104 / LLR-40K-21</strain>
    </source>
</reference>
<proteinExistence type="inferred from homology"/>
<evidence type="ECO:0000256" key="4">
    <source>
        <dbReference type="ARBA" id="ARBA00022692"/>
    </source>
</evidence>
<keyword evidence="9" id="KW-0449">Lipoprotein</keyword>
<evidence type="ECO:0000256" key="3">
    <source>
        <dbReference type="ARBA" id="ARBA00022679"/>
    </source>
</evidence>
<dbReference type="PROSITE" id="PS01311">
    <property type="entry name" value="LGT"/>
    <property type="match status" value="1"/>
</dbReference>
<keyword evidence="2 7" id="KW-1003">Cell membrane</keyword>
<feature type="transmembrane region" description="Helical" evidence="7">
    <location>
        <begin position="216"/>
        <end position="236"/>
    </location>
</feature>
<dbReference type="PANTHER" id="PTHR30589">
    <property type="entry name" value="PROLIPOPROTEIN DIACYLGLYCERYL TRANSFERASE"/>
    <property type="match status" value="1"/>
</dbReference>
<name>D3Q620_STANL</name>
<sequence length="362" mass="39526">MDYAYIPSPEQSVWEIPIPFTDLTVPLRAYALCIIAGIIAACWITEVRLRKRGAPPFTVLDLAVWAVPFGIIGGRLYHVITSPDAYFGSAPDANPWKAFAVWEGGLGIPGAVAMGGLGVWLACRRSQIPFSMIADALAPGLPVAQAIGRLGNWFNQELYGKPTTMPWGLEINPINQAELPEEYQGKAAYEPTFLYELIWNLGIAGLIVALDRKFKFGAGRAFAVYVLCYGVGRFWIEGRRIDPAHDFLGLRVNEWVAIAMIVGAVIYLLRVTGTRQVLVTGPDGLLTPVDWDKVPEPTTEDADETDADEADADEADADSDESEPDDVDEGGDDVLTDDDEETESSEEEEAEKPSGKDESKKS</sequence>
<dbReference type="OrthoDB" id="871140at2"/>
<evidence type="ECO:0000256" key="2">
    <source>
        <dbReference type="ARBA" id="ARBA00022475"/>
    </source>
</evidence>
<feature type="compositionally biased region" description="Acidic residues" evidence="8">
    <location>
        <begin position="298"/>
        <end position="350"/>
    </location>
</feature>
<organism evidence="9 10">
    <name type="scientific">Stackebrandtia nassauensis (strain DSM 44728 / CIP 108903 / NRRL B-16338 / NBRC 102104 / LLR-40K-21)</name>
    <dbReference type="NCBI Taxonomy" id="446470"/>
    <lineage>
        <taxon>Bacteria</taxon>
        <taxon>Bacillati</taxon>
        <taxon>Actinomycetota</taxon>
        <taxon>Actinomycetes</taxon>
        <taxon>Glycomycetales</taxon>
        <taxon>Glycomycetaceae</taxon>
        <taxon>Stackebrandtia</taxon>
    </lineage>
</organism>
<evidence type="ECO:0000256" key="7">
    <source>
        <dbReference type="HAMAP-Rule" id="MF_01147"/>
    </source>
</evidence>
<keyword evidence="10" id="KW-1185">Reference proteome</keyword>
<dbReference type="GO" id="GO:0005886">
    <property type="term" value="C:plasma membrane"/>
    <property type="evidence" value="ECO:0007669"/>
    <property type="project" value="UniProtKB-SubCell"/>
</dbReference>
<comment type="pathway">
    <text evidence="7">Protein modification; lipoprotein biosynthesis (diacylglyceryl transfer).</text>
</comment>
<feature type="transmembrane region" description="Helical" evidence="7">
    <location>
        <begin position="248"/>
        <end position="269"/>
    </location>
</feature>
<dbReference type="HOGENOM" id="CLU_013386_2_0_11"/>
<dbReference type="UniPathway" id="UPA00664"/>
<dbReference type="NCBIfam" id="TIGR00544">
    <property type="entry name" value="lgt"/>
    <property type="match status" value="1"/>
</dbReference>
<comment type="function">
    <text evidence="7">Catalyzes the transfer of the diacylglyceryl group from phosphatidylglycerol to the sulfhydryl group of the N-terminal cysteine of a prolipoprotein, the first step in the formation of mature lipoproteins.</text>
</comment>
<keyword evidence="4 7" id="KW-0812">Transmembrane</keyword>
<dbReference type="GO" id="GO:0008961">
    <property type="term" value="F:phosphatidylglycerol-prolipoprotein diacylglyceryl transferase activity"/>
    <property type="evidence" value="ECO:0007669"/>
    <property type="project" value="UniProtKB-UniRule"/>
</dbReference>
<evidence type="ECO:0000313" key="9">
    <source>
        <dbReference type="EMBL" id="ADD42195.1"/>
    </source>
</evidence>
<dbReference type="PANTHER" id="PTHR30589:SF0">
    <property type="entry name" value="PHOSPHATIDYLGLYCEROL--PROLIPOPROTEIN DIACYLGLYCERYL TRANSFERASE"/>
    <property type="match status" value="1"/>
</dbReference>
<feature type="transmembrane region" description="Helical" evidence="7">
    <location>
        <begin position="27"/>
        <end position="45"/>
    </location>
</feature>
<dbReference type="GO" id="GO:0042158">
    <property type="term" value="P:lipoprotein biosynthetic process"/>
    <property type="evidence" value="ECO:0007669"/>
    <property type="project" value="UniProtKB-UniRule"/>
</dbReference>
<comment type="catalytic activity">
    <reaction evidence="7">
        <text>L-cysteinyl-[prolipoprotein] + a 1,2-diacyl-sn-glycero-3-phospho-(1'-sn-glycerol) = an S-1,2-diacyl-sn-glyceryl-L-cysteinyl-[prolipoprotein] + sn-glycerol 1-phosphate + H(+)</text>
        <dbReference type="Rhea" id="RHEA:56712"/>
        <dbReference type="Rhea" id="RHEA-COMP:14679"/>
        <dbReference type="Rhea" id="RHEA-COMP:14680"/>
        <dbReference type="ChEBI" id="CHEBI:15378"/>
        <dbReference type="ChEBI" id="CHEBI:29950"/>
        <dbReference type="ChEBI" id="CHEBI:57685"/>
        <dbReference type="ChEBI" id="CHEBI:64716"/>
        <dbReference type="ChEBI" id="CHEBI:140658"/>
        <dbReference type="EC" id="2.5.1.145"/>
    </reaction>
</comment>
<feature type="transmembrane region" description="Helical" evidence="7">
    <location>
        <begin position="57"/>
        <end position="80"/>
    </location>
</feature>
<dbReference type="EC" id="2.5.1.145" evidence="7"/>
<evidence type="ECO:0000256" key="8">
    <source>
        <dbReference type="SAM" id="MobiDB-lite"/>
    </source>
</evidence>
<evidence type="ECO:0000256" key="6">
    <source>
        <dbReference type="ARBA" id="ARBA00023136"/>
    </source>
</evidence>
<dbReference type="Pfam" id="PF01790">
    <property type="entry name" value="LGT"/>
    <property type="match status" value="1"/>
</dbReference>
<dbReference type="eggNOG" id="COG0682">
    <property type="taxonomic scope" value="Bacteria"/>
</dbReference>